<keyword evidence="3" id="KW-1185">Reference proteome</keyword>
<dbReference type="KEGG" id="ffu:CLAFUR5_09436"/>
<gene>
    <name evidence="2" type="ORF">CLAFUR5_09436</name>
</gene>
<dbReference type="InterPro" id="IPR036412">
    <property type="entry name" value="HAD-like_sf"/>
</dbReference>
<dbReference type="PANTHER" id="PTHR43316:SF4">
    <property type="entry name" value="ACID DEHALOGENASE, PUTATIVE (AFU_ORTHOLOGUE AFUA_8G05870)-RELATED"/>
    <property type="match status" value="1"/>
</dbReference>
<organism evidence="2 3">
    <name type="scientific">Passalora fulva</name>
    <name type="common">Tomato leaf mold</name>
    <name type="synonym">Cladosporium fulvum</name>
    <dbReference type="NCBI Taxonomy" id="5499"/>
    <lineage>
        <taxon>Eukaryota</taxon>
        <taxon>Fungi</taxon>
        <taxon>Dikarya</taxon>
        <taxon>Ascomycota</taxon>
        <taxon>Pezizomycotina</taxon>
        <taxon>Dothideomycetes</taxon>
        <taxon>Dothideomycetidae</taxon>
        <taxon>Mycosphaerellales</taxon>
        <taxon>Mycosphaerellaceae</taxon>
        <taxon>Fulvia</taxon>
    </lineage>
</organism>
<dbReference type="SFLD" id="SFLDG01129">
    <property type="entry name" value="C1.5:_HAD__Beta-PGM__Phosphata"/>
    <property type="match status" value="1"/>
</dbReference>
<keyword evidence="1" id="KW-0378">Hydrolase</keyword>
<dbReference type="EMBL" id="CP090171">
    <property type="protein sequence ID" value="UJO21490.1"/>
    <property type="molecule type" value="Genomic_DNA"/>
</dbReference>
<reference evidence="2" key="2">
    <citation type="journal article" date="2022" name="Microb. Genom.">
        <title>A chromosome-scale genome assembly of the tomato pathogen Cladosporium fulvum reveals a compartmentalized genome architecture and the presence of a dispensable chromosome.</title>
        <authorList>
            <person name="Zaccaron A.Z."/>
            <person name="Chen L.H."/>
            <person name="Samaras A."/>
            <person name="Stergiopoulos I."/>
        </authorList>
    </citation>
    <scope>NUCLEOTIDE SEQUENCE</scope>
    <source>
        <strain evidence="2">Race5_Kim</strain>
    </source>
</reference>
<evidence type="ECO:0000313" key="2">
    <source>
        <dbReference type="EMBL" id="UJO21490.1"/>
    </source>
</evidence>
<dbReference type="Pfam" id="PF00702">
    <property type="entry name" value="Hydrolase"/>
    <property type="match status" value="1"/>
</dbReference>
<dbReference type="InterPro" id="IPR023214">
    <property type="entry name" value="HAD_sf"/>
</dbReference>
<dbReference type="Gene3D" id="1.10.150.240">
    <property type="entry name" value="Putative phosphatase, domain 2"/>
    <property type="match status" value="1"/>
</dbReference>
<sequence length="246" mass="27559">MSSKSTMAKHVVFDIVGTLVCFDAFYNRINEVIGEKLRSHGIPAQLFGFAWMTQAELEFTFLSISSRHTSYKDVMKAMFYRTLWMSGIQEPRQFATDEERDRCQAGYSLLGPREGAKECIETLRSNGFSVWCLTTADIARVQGYFKRSGVEMPAENFVSCDSQGVAKPALAAYRPVFEKFGKDDQKWFFAAHMWDVSAARQVGFKGAYTSAYEKEDCLDIFGGDMEVMAPTLVETAQKLVEAAAAA</sequence>
<dbReference type="InterPro" id="IPR023198">
    <property type="entry name" value="PGP-like_dom2"/>
</dbReference>
<proteinExistence type="predicted"/>
<dbReference type="Gene3D" id="3.40.50.1000">
    <property type="entry name" value="HAD superfamily/HAD-like"/>
    <property type="match status" value="1"/>
</dbReference>
<dbReference type="OrthoDB" id="2363873at2759"/>
<dbReference type="RefSeq" id="XP_047765856.1">
    <property type="nucleotide sequence ID" value="XM_047908584.1"/>
</dbReference>
<dbReference type="GO" id="GO:0016787">
    <property type="term" value="F:hydrolase activity"/>
    <property type="evidence" value="ECO:0007669"/>
    <property type="project" value="UniProtKB-KW"/>
</dbReference>
<protein>
    <recommendedName>
        <fullName evidence="4">2-haloalkanoic acid dehalogenase</fullName>
    </recommendedName>
</protein>
<name>A0A9Q8UT76_PASFU</name>
<dbReference type="PANTHER" id="PTHR43316">
    <property type="entry name" value="HYDROLASE, HALOACID DELAHOGENASE-RELATED"/>
    <property type="match status" value="1"/>
</dbReference>
<dbReference type="SUPFAM" id="SSF56784">
    <property type="entry name" value="HAD-like"/>
    <property type="match status" value="1"/>
</dbReference>
<dbReference type="Proteomes" id="UP000756132">
    <property type="component" value="Chromosome 9"/>
</dbReference>
<evidence type="ECO:0000313" key="3">
    <source>
        <dbReference type="Proteomes" id="UP000756132"/>
    </source>
</evidence>
<dbReference type="GeneID" id="71989314"/>
<dbReference type="SFLD" id="SFLDS00003">
    <property type="entry name" value="Haloacid_Dehalogenase"/>
    <property type="match status" value="1"/>
</dbReference>
<evidence type="ECO:0000256" key="1">
    <source>
        <dbReference type="ARBA" id="ARBA00022801"/>
    </source>
</evidence>
<dbReference type="InterPro" id="IPR051540">
    <property type="entry name" value="S-2-haloacid_dehalogenase"/>
</dbReference>
<reference evidence="2" key="1">
    <citation type="submission" date="2021-12" db="EMBL/GenBank/DDBJ databases">
        <authorList>
            <person name="Zaccaron A."/>
            <person name="Stergiopoulos I."/>
        </authorList>
    </citation>
    <scope>NUCLEOTIDE SEQUENCE</scope>
    <source>
        <strain evidence="2">Race5_Kim</strain>
    </source>
</reference>
<dbReference type="AlphaFoldDB" id="A0A9Q8UT76"/>
<accession>A0A9Q8UT76</accession>
<evidence type="ECO:0008006" key="4">
    <source>
        <dbReference type="Google" id="ProtNLM"/>
    </source>
</evidence>